<proteinExistence type="predicted"/>
<dbReference type="Proteomes" id="UP000028987">
    <property type="component" value="Unassembled WGS sequence"/>
</dbReference>
<organism evidence="1 2">
    <name type="scientific">Francisella tularensis</name>
    <dbReference type="NCBI Taxonomy" id="263"/>
    <lineage>
        <taxon>Bacteria</taxon>
        <taxon>Pseudomonadati</taxon>
        <taxon>Pseudomonadota</taxon>
        <taxon>Gammaproteobacteria</taxon>
        <taxon>Thiotrichales</taxon>
        <taxon>Francisellaceae</taxon>
        <taxon>Francisella</taxon>
    </lineage>
</organism>
<evidence type="ECO:0000313" key="1">
    <source>
        <dbReference type="EMBL" id="KFJ39751.1"/>
    </source>
</evidence>
<reference evidence="1 2" key="1">
    <citation type="submission" date="2014-06" db="EMBL/GenBank/DDBJ databases">
        <authorList>
            <person name="Bishop-Lilly K.A."/>
            <person name="Broomall S.M."/>
            <person name="Chain P.S."/>
            <person name="Chertkov O."/>
            <person name="Coyne S.R."/>
            <person name="Daligault H.E."/>
            <person name="Davenport K.W."/>
            <person name="Erkkila T."/>
            <person name="Frey K.G."/>
            <person name="Gibbons H.S."/>
            <person name="Gu W."/>
            <person name="Jaissle J."/>
            <person name="Johnson S.L."/>
            <person name="Koroleva G.I."/>
            <person name="Ladner J.T."/>
            <person name="Lo C.-C."/>
            <person name="Minogue T.D."/>
            <person name="Munk C."/>
            <person name="Palacios G.F."/>
            <person name="Redden C.L."/>
            <person name="Rosenzweig C.N."/>
            <person name="Scholz M.B."/>
            <person name="Teshima H."/>
            <person name="Xu Y."/>
        </authorList>
    </citation>
    <scope>NUCLEOTIDE SEQUENCE [LARGE SCALE GENOMIC DNA]</scope>
    <source>
        <strain evidence="1 2">FTZ</strain>
    </source>
</reference>
<gene>
    <name evidence="1" type="ORF">DR87_2004</name>
</gene>
<protein>
    <submittedName>
        <fullName evidence="1">Uncharacterized protein</fullName>
    </submittedName>
</protein>
<name>A0AAW3D596_FRATU</name>
<accession>A0AAW3D596</accession>
<evidence type="ECO:0000313" key="2">
    <source>
        <dbReference type="Proteomes" id="UP000028987"/>
    </source>
</evidence>
<dbReference type="EMBL" id="JOVO01000017">
    <property type="protein sequence ID" value="KFJ39751.1"/>
    <property type="molecule type" value="Genomic_DNA"/>
</dbReference>
<comment type="caution">
    <text evidence="1">The sequence shown here is derived from an EMBL/GenBank/DDBJ whole genome shotgun (WGS) entry which is preliminary data.</text>
</comment>
<dbReference type="AlphaFoldDB" id="A0AAW3D596"/>
<sequence>MLPFRYGFIICVSVPEEVTLRINSGNLKATKNACKAAPLPKKLANNKSLTKPRSFDKNKKIETIKLFEKNFCIV</sequence>